<protein>
    <recommendedName>
        <fullName evidence="5">WGR domain-containing protein</fullName>
    </recommendedName>
</protein>
<reference evidence="3 4" key="1">
    <citation type="submission" date="2021-05" db="EMBL/GenBank/DDBJ databases">
        <title>A Polyphasic approach of four new species of the genus Ohtaekwangia: Ohtaekwangia histidinii sp. nov., Ohtaekwangia cretensis sp. nov., Ohtaekwangia indiensis sp. nov., Ohtaekwangia reichenbachii sp. nov. from diverse environment.</title>
        <authorList>
            <person name="Octaviana S."/>
        </authorList>
    </citation>
    <scope>NUCLEOTIDE SEQUENCE [LARGE SCALE GENOMIC DNA]</scope>
    <source>
        <strain evidence="3 4">PWU4</strain>
    </source>
</reference>
<dbReference type="SUPFAM" id="SSF48452">
    <property type="entry name" value="TPR-like"/>
    <property type="match status" value="1"/>
</dbReference>
<dbReference type="InterPro" id="IPR054527">
    <property type="entry name" value="BCE_2095-like_N"/>
</dbReference>
<comment type="caution">
    <text evidence="3">The sequence shown here is derived from an EMBL/GenBank/DDBJ whole genome shotgun (WGS) entry which is preliminary data.</text>
</comment>
<evidence type="ECO:0000259" key="1">
    <source>
        <dbReference type="Pfam" id="PF05406"/>
    </source>
</evidence>
<dbReference type="RefSeq" id="WP_254163801.1">
    <property type="nucleotide sequence ID" value="NZ_JAHESF010000012.1"/>
</dbReference>
<gene>
    <name evidence="3" type="ORF">KK083_13630</name>
</gene>
<dbReference type="AlphaFoldDB" id="A0AAP2GNE2"/>
<keyword evidence="4" id="KW-1185">Reference proteome</keyword>
<feature type="domain" description="BCE-2095-like N-terminal" evidence="2">
    <location>
        <begin position="360"/>
        <end position="443"/>
    </location>
</feature>
<dbReference type="InterPro" id="IPR011990">
    <property type="entry name" value="TPR-like_helical_dom_sf"/>
</dbReference>
<name>A0AAP2GNE2_9BACT</name>
<accession>A0AAP2GNE2</accession>
<sequence>MRKSLWYADQDICRFWEIEVTGSSFTVVEGWEGTVGQTSVSRFDTGEECLEQAGLLIARQMELGYIEQCEGYIKRFEPPQDVKKVLAKQRLIITRRGMFALDPLEDIRLVSVVIRHESRDVEKNGMFCTTAYALVVDEDSQRMLVWLPVAGFYGTWDQVNQQLYIFPRVTWSDIEPNLPTYLHHPPETDTFGSAEAYDRLWDCLDFIPDSFVAQAEEIESLPDAEKMRAARALLHQYELRLLRHPVSTHLNSAFCALVKLYCSLATSLKRQERYAEAAAWMERSLLIVTQSQIYRTTLFVDIYMQLSLCCFRLCNFEASLRYVALYQAYNPGAQEACDEIRASVYRVRQLYQLAIDSRLKTLKQRSAECYQEAIRITQRAVAVAPDDPQLYFNLACFYSLSYKTKEALFCLEEALKKGYKTPGDLLTEQDLQNIRSTKEFEVMTVRFKV</sequence>
<evidence type="ECO:0000313" key="3">
    <source>
        <dbReference type="EMBL" id="MBT1697928.1"/>
    </source>
</evidence>
<dbReference type="EMBL" id="JAHESF010000012">
    <property type="protein sequence ID" value="MBT1697928.1"/>
    <property type="molecule type" value="Genomic_DNA"/>
</dbReference>
<organism evidence="3 4">
    <name type="scientific">Chryseosolibacter histidini</name>
    <dbReference type="NCBI Taxonomy" id="2782349"/>
    <lineage>
        <taxon>Bacteria</taxon>
        <taxon>Pseudomonadati</taxon>
        <taxon>Bacteroidota</taxon>
        <taxon>Cytophagia</taxon>
        <taxon>Cytophagales</taxon>
        <taxon>Chryseotaleaceae</taxon>
        <taxon>Chryseosolibacter</taxon>
    </lineage>
</organism>
<evidence type="ECO:0000259" key="2">
    <source>
        <dbReference type="Pfam" id="PF22316"/>
    </source>
</evidence>
<evidence type="ECO:0000313" key="4">
    <source>
        <dbReference type="Proteomes" id="UP001319200"/>
    </source>
</evidence>
<dbReference type="NCBIfam" id="NF047558">
    <property type="entry name" value="TPR_END_plus"/>
    <property type="match status" value="1"/>
</dbReference>
<dbReference type="InterPro" id="IPR008893">
    <property type="entry name" value="WGR_domain"/>
</dbReference>
<dbReference type="Gene3D" id="2.20.140.10">
    <property type="entry name" value="WGR domain"/>
    <property type="match status" value="1"/>
</dbReference>
<dbReference type="Gene3D" id="1.25.40.10">
    <property type="entry name" value="Tetratricopeptide repeat domain"/>
    <property type="match status" value="2"/>
</dbReference>
<dbReference type="Pfam" id="PF05406">
    <property type="entry name" value="WGR"/>
    <property type="match status" value="1"/>
</dbReference>
<proteinExistence type="predicted"/>
<evidence type="ECO:0008006" key="5">
    <source>
        <dbReference type="Google" id="ProtNLM"/>
    </source>
</evidence>
<dbReference type="Pfam" id="PF22316">
    <property type="entry name" value="ABhydrolase-like_N"/>
    <property type="match status" value="1"/>
</dbReference>
<dbReference type="Proteomes" id="UP001319200">
    <property type="component" value="Unassembled WGS sequence"/>
</dbReference>
<dbReference type="InterPro" id="IPR019734">
    <property type="entry name" value="TPR_rpt"/>
</dbReference>
<feature type="domain" description="WGR" evidence="1">
    <location>
        <begin position="14"/>
        <end position="69"/>
    </location>
</feature>
<dbReference type="SMART" id="SM00028">
    <property type="entry name" value="TPR"/>
    <property type="match status" value="3"/>
</dbReference>